<feature type="domain" description="Bacillithiol biosynthesis BshC N-terminal Rossmann-like" evidence="3">
    <location>
        <begin position="1"/>
        <end position="378"/>
    </location>
</feature>
<dbReference type="OrthoDB" id="9765151at2"/>
<sequence length="536" mass="61831">MDIDCLPIAKTGYFSKLISDYIDEKASILSFYNRFSSLENFSGQIEEKALDFPQAHREVLYDALQKQYEGIKVSEPTGSNIKRLKEPITFTVTTGHQLNLFTGPLYFLYKIVSTINLTKQLKREYPKYDFVPVYWMATEDHDFEEINYFNFKTKKLQWNRESSGAVGRLDTQGLQEVYTAFANEIGSNGNAETLKKWFSDAYLKHDNLTDATRYLVNELFSSYGLVILDGDDKGLKELLKPYAKKDIFEQVSFEKVTETISDLESLDAKYGIQVNPREINYFYLAAGVRERIVESNGKFHVTPEKGEGIVFSKEDLLKEVDAHPERFSPNVIARPLYQEVILPNLCYIGGGGEIAYWLELKSTFEAMGVPFPILLLRNSVLVITTKQDKKLKKMNLSSKDLFLDQNSFINKKIREISNIDIDFSPQKALLDQQFKTLYELAELTDKSFLGAVKAQEIKQKKGLDHLEKRLLKAQKRKLEDQVSRMTEIQNELFPNKNLQERILNFSELFLEYGEDLIPMLIQALQPLQLEFVVLKD</sequence>
<evidence type="ECO:0000256" key="2">
    <source>
        <dbReference type="HAMAP-Rule" id="MF_01867"/>
    </source>
</evidence>
<proteinExistence type="inferred from homology"/>
<evidence type="ECO:0000259" key="4">
    <source>
        <dbReference type="Pfam" id="PF24850"/>
    </source>
</evidence>
<organism evidence="5 6">
    <name type="scientific">Kriegella aquimaris</name>
    <dbReference type="NCBI Taxonomy" id="192904"/>
    <lineage>
        <taxon>Bacteria</taxon>
        <taxon>Pseudomonadati</taxon>
        <taxon>Bacteroidota</taxon>
        <taxon>Flavobacteriia</taxon>
        <taxon>Flavobacteriales</taxon>
        <taxon>Flavobacteriaceae</taxon>
        <taxon>Kriegella</taxon>
    </lineage>
</organism>
<dbReference type="Pfam" id="PF10079">
    <property type="entry name" value="Rossmann-like_BshC"/>
    <property type="match status" value="1"/>
</dbReference>
<dbReference type="InterPro" id="IPR055398">
    <property type="entry name" value="Rossmann-like_BshC"/>
</dbReference>
<dbReference type="GO" id="GO:0016874">
    <property type="term" value="F:ligase activity"/>
    <property type="evidence" value="ECO:0007669"/>
    <property type="project" value="UniProtKB-UniRule"/>
</dbReference>
<dbReference type="STRING" id="192904.SAMN04488514_11576"/>
<dbReference type="HAMAP" id="MF_01867">
    <property type="entry name" value="BshC"/>
    <property type="match status" value="1"/>
</dbReference>
<evidence type="ECO:0000256" key="1">
    <source>
        <dbReference type="ARBA" id="ARBA00022598"/>
    </source>
</evidence>
<keyword evidence="1 2" id="KW-0436">Ligase</keyword>
<dbReference type="EMBL" id="FNGV01000015">
    <property type="protein sequence ID" value="SDM82899.1"/>
    <property type="molecule type" value="Genomic_DNA"/>
</dbReference>
<dbReference type="InterPro" id="IPR011199">
    <property type="entry name" value="Bacillithiol_biosynth_BshC"/>
</dbReference>
<evidence type="ECO:0000313" key="5">
    <source>
        <dbReference type="EMBL" id="SDM82899.1"/>
    </source>
</evidence>
<name>A0A1G9WEH9_9FLAO</name>
<accession>A0A1G9WEH9</accession>
<comment type="similarity">
    <text evidence="2">Belongs to the BshC family.</text>
</comment>
<dbReference type="Pfam" id="PF24850">
    <property type="entry name" value="CC_BshC"/>
    <property type="match status" value="1"/>
</dbReference>
<evidence type="ECO:0000259" key="3">
    <source>
        <dbReference type="Pfam" id="PF10079"/>
    </source>
</evidence>
<dbReference type="AlphaFoldDB" id="A0A1G9WEH9"/>
<dbReference type="InterPro" id="IPR055399">
    <property type="entry name" value="CC_BshC"/>
</dbReference>
<evidence type="ECO:0000313" key="6">
    <source>
        <dbReference type="Proteomes" id="UP000199440"/>
    </source>
</evidence>
<dbReference type="PIRSF" id="PIRSF012535">
    <property type="entry name" value="UCP012535"/>
    <property type="match status" value="1"/>
</dbReference>
<dbReference type="Proteomes" id="UP000199440">
    <property type="component" value="Unassembled WGS sequence"/>
</dbReference>
<dbReference type="NCBIfam" id="TIGR03998">
    <property type="entry name" value="thiol_BshC"/>
    <property type="match status" value="1"/>
</dbReference>
<feature type="domain" description="Bacillithiol biosynthesis BshC C-terminal coiled-coil" evidence="4">
    <location>
        <begin position="380"/>
        <end position="535"/>
    </location>
</feature>
<dbReference type="RefSeq" id="WP_089894501.1">
    <property type="nucleotide sequence ID" value="NZ_FNGV01000015.1"/>
</dbReference>
<gene>
    <name evidence="2" type="primary">bshC</name>
    <name evidence="5" type="ORF">SAMN04488514_11576</name>
</gene>
<dbReference type="EC" id="6.-.-.-" evidence="2"/>
<protein>
    <recommendedName>
        <fullName evidence="2">Putative cysteine ligase BshC</fullName>
        <ecNumber evidence="2">6.-.-.-</ecNumber>
    </recommendedName>
</protein>
<reference evidence="5 6" key="1">
    <citation type="submission" date="2016-10" db="EMBL/GenBank/DDBJ databases">
        <authorList>
            <person name="de Groot N.N."/>
        </authorList>
    </citation>
    <scope>NUCLEOTIDE SEQUENCE [LARGE SCALE GENOMIC DNA]</scope>
    <source>
        <strain evidence="5 6">DSM 19886</strain>
    </source>
</reference>
<keyword evidence="6" id="KW-1185">Reference proteome</keyword>